<name>A0A1H8YFY1_9PSEU</name>
<gene>
    <name evidence="1" type="ORF">SAMN04489732_115107</name>
</gene>
<dbReference type="Pfam" id="PF12079">
    <property type="entry name" value="DUF3558"/>
    <property type="match status" value="1"/>
</dbReference>
<dbReference type="Proteomes" id="UP000198582">
    <property type="component" value="Unassembled WGS sequence"/>
</dbReference>
<reference evidence="1 2" key="1">
    <citation type="submission" date="2016-10" db="EMBL/GenBank/DDBJ databases">
        <authorList>
            <person name="de Groot N.N."/>
        </authorList>
    </citation>
    <scope>NUCLEOTIDE SEQUENCE [LARGE SCALE GENOMIC DNA]</scope>
    <source>
        <strain evidence="1 2">DSM 44993</strain>
    </source>
</reference>
<organism evidence="1 2">
    <name type="scientific">Amycolatopsis saalfeldensis</name>
    <dbReference type="NCBI Taxonomy" id="394193"/>
    <lineage>
        <taxon>Bacteria</taxon>
        <taxon>Bacillati</taxon>
        <taxon>Actinomycetota</taxon>
        <taxon>Actinomycetes</taxon>
        <taxon>Pseudonocardiales</taxon>
        <taxon>Pseudonocardiaceae</taxon>
        <taxon>Amycolatopsis</taxon>
    </lineage>
</organism>
<evidence type="ECO:0000313" key="1">
    <source>
        <dbReference type="EMBL" id="SEP51017.1"/>
    </source>
</evidence>
<accession>A0A1H8YFY1</accession>
<dbReference type="AlphaFoldDB" id="A0A1H8YFY1"/>
<protein>
    <recommendedName>
        <fullName evidence="3">DUF3558 domain-containing protein</fullName>
    </recommendedName>
</protein>
<keyword evidence="2" id="KW-1185">Reference proteome</keyword>
<dbReference type="OrthoDB" id="3697076at2"/>
<evidence type="ECO:0008006" key="3">
    <source>
        <dbReference type="Google" id="ProtNLM"/>
    </source>
</evidence>
<sequence>MGPLIRGRAGRLARRAMARPATGGARRLSPRVVARLAAGVVVGAAGLVAGCSGPAPVPPPSPSTSTVDPIDLAAFENAPCGLPGDAELTRFSLTKPGLLTTVAGISLCDWVSANPRAARYQAGVDRRSGGLPGLRRRTAFTRSGPDVIHGYPAGHAAADRTAGRCTVDVGVAPDTVLRVTADIPAPGPLSDDPCADADQFAGAIIGFQGHRAP</sequence>
<dbReference type="RefSeq" id="WP_091622821.1">
    <property type="nucleotide sequence ID" value="NZ_FOEF01000015.1"/>
</dbReference>
<dbReference type="InterPro" id="IPR024520">
    <property type="entry name" value="DUF3558"/>
</dbReference>
<proteinExistence type="predicted"/>
<evidence type="ECO:0000313" key="2">
    <source>
        <dbReference type="Proteomes" id="UP000198582"/>
    </source>
</evidence>
<dbReference type="EMBL" id="FOEF01000015">
    <property type="protein sequence ID" value="SEP51017.1"/>
    <property type="molecule type" value="Genomic_DNA"/>
</dbReference>